<feature type="transmembrane region" description="Helical" evidence="1">
    <location>
        <begin position="16"/>
        <end position="38"/>
    </location>
</feature>
<feature type="transmembrane region" description="Helical" evidence="1">
    <location>
        <begin position="110"/>
        <end position="130"/>
    </location>
</feature>
<organism evidence="2">
    <name type="scientific">marine sediment metagenome</name>
    <dbReference type="NCBI Taxonomy" id="412755"/>
    <lineage>
        <taxon>unclassified sequences</taxon>
        <taxon>metagenomes</taxon>
        <taxon>ecological metagenomes</taxon>
    </lineage>
</organism>
<gene>
    <name evidence="2" type="ORF">LCGC14_2323440</name>
</gene>
<keyword evidence="1" id="KW-1133">Transmembrane helix</keyword>
<keyword evidence="1" id="KW-0812">Transmembrane</keyword>
<name>A0A0F9CHN3_9ZZZZ</name>
<protein>
    <submittedName>
        <fullName evidence="2">Uncharacterized protein</fullName>
    </submittedName>
</protein>
<feature type="transmembrane region" description="Helical" evidence="1">
    <location>
        <begin position="45"/>
        <end position="71"/>
    </location>
</feature>
<proteinExistence type="predicted"/>
<reference evidence="2" key="1">
    <citation type="journal article" date="2015" name="Nature">
        <title>Complex archaea that bridge the gap between prokaryotes and eukaryotes.</title>
        <authorList>
            <person name="Spang A."/>
            <person name="Saw J.H."/>
            <person name="Jorgensen S.L."/>
            <person name="Zaremba-Niedzwiedzka K."/>
            <person name="Martijn J."/>
            <person name="Lind A.E."/>
            <person name="van Eijk R."/>
            <person name="Schleper C."/>
            <person name="Guy L."/>
            <person name="Ettema T.J."/>
        </authorList>
    </citation>
    <scope>NUCLEOTIDE SEQUENCE</scope>
</reference>
<comment type="caution">
    <text evidence="2">The sequence shown here is derived from an EMBL/GenBank/DDBJ whole genome shotgun (WGS) entry which is preliminary data.</text>
</comment>
<dbReference type="AlphaFoldDB" id="A0A0F9CHN3"/>
<evidence type="ECO:0000256" key="1">
    <source>
        <dbReference type="SAM" id="Phobius"/>
    </source>
</evidence>
<feature type="transmembrane region" description="Helical" evidence="1">
    <location>
        <begin position="77"/>
        <end position="98"/>
    </location>
</feature>
<sequence length="170" mass="18784">MANLKNLFNRKRFTDLSILAAVVVVIQYILSAFVYPMFGKATQTLFAITPATAISGTLGTKILGFLSGIIPFDLGNITAWISLFLGALVLLFVGYFVYEQKWAWKGKNITQRLWAILLYGSAALYVFLLVTKIDAVAVLALPLLIGVAVNYFVIAVVVSLLARQFKFLRI</sequence>
<dbReference type="EMBL" id="LAZR01033245">
    <property type="protein sequence ID" value="KKL48644.1"/>
    <property type="molecule type" value="Genomic_DNA"/>
</dbReference>
<feature type="transmembrane region" description="Helical" evidence="1">
    <location>
        <begin position="136"/>
        <end position="162"/>
    </location>
</feature>
<accession>A0A0F9CHN3</accession>
<keyword evidence="1" id="KW-0472">Membrane</keyword>
<evidence type="ECO:0000313" key="2">
    <source>
        <dbReference type="EMBL" id="KKL48644.1"/>
    </source>
</evidence>